<dbReference type="RefSeq" id="XP_049151143.1">
    <property type="nucleotide sequence ID" value="XM_049293997.1"/>
</dbReference>
<feature type="region of interest" description="Disordered" evidence="1">
    <location>
        <begin position="1"/>
        <end position="24"/>
    </location>
</feature>
<sequence>MPMAAFQTPSAITSRPPVGLPSNLESNRRQLHKSECPNHLETDYCNCPWRVDNPSDPHNQTTDHFPHCRNAAGQDLCFCPLRTRPVTPPLVIPGGPGYSSPSGSSTVMTPPPAWKPA</sequence>
<dbReference type="GeneID" id="73349007"/>
<dbReference type="KEGG" id="clup:CLUP02_15073"/>
<dbReference type="AlphaFoldDB" id="A0A9Q8WNN3"/>
<dbReference type="Proteomes" id="UP000830671">
    <property type="component" value="Chromosome 8"/>
</dbReference>
<protein>
    <submittedName>
        <fullName evidence="2">Uncharacterized protein</fullName>
    </submittedName>
</protein>
<feature type="compositionally biased region" description="Low complexity" evidence="1">
    <location>
        <begin position="98"/>
        <end position="108"/>
    </location>
</feature>
<feature type="region of interest" description="Disordered" evidence="1">
    <location>
        <begin position="90"/>
        <end position="117"/>
    </location>
</feature>
<dbReference type="EMBL" id="CP019480">
    <property type="protein sequence ID" value="UQC89542.1"/>
    <property type="molecule type" value="Genomic_DNA"/>
</dbReference>
<keyword evidence="3" id="KW-1185">Reference proteome</keyword>
<proteinExistence type="predicted"/>
<evidence type="ECO:0000313" key="2">
    <source>
        <dbReference type="EMBL" id="UQC89542.1"/>
    </source>
</evidence>
<reference evidence="2" key="1">
    <citation type="journal article" date="2021" name="Mol. Plant Microbe Interact.">
        <title>Complete Genome Sequence of the Plant-Pathogenic Fungus Colletotrichum lupini.</title>
        <authorList>
            <person name="Baroncelli R."/>
            <person name="Pensec F."/>
            <person name="Da Lio D."/>
            <person name="Boufleur T."/>
            <person name="Vicente I."/>
            <person name="Sarrocco S."/>
            <person name="Picot A."/>
            <person name="Baraldi E."/>
            <person name="Sukno S."/>
            <person name="Thon M."/>
            <person name="Le Floch G."/>
        </authorList>
    </citation>
    <scope>NUCLEOTIDE SEQUENCE</scope>
    <source>
        <strain evidence="2">IMI 504893</strain>
    </source>
</reference>
<evidence type="ECO:0000313" key="3">
    <source>
        <dbReference type="Proteomes" id="UP000830671"/>
    </source>
</evidence>
<accession>A0A9Q8WNN3</accession>
<name>A0A9Q8WNN3_9PEZI</name>
<organism evidence="2 3">
    <name type="scientific">Colletotrichum lupini</name>
    <dbReference type="NCBI Taxonomy" id="145971"/>
    <lineage>
        <taxon>Eukaryota</taxon>
        <taxon>Fungi</taxon>
        <taxon>Dikarya</taxon>
        <taxon>Ascomycota</taxon>
        <taxon>Pezizomycotina</taxon>
        <taxon>Sordariomycetes</taxon>
        <taxon>Hypocreomycetidae</taxon>
        <taxon>Glomerellales</taxon>
        <taxon>Glomerellaceae</taxon>
        <taxon>Colletotrichum</taxon>
        <taxon>Colletotrichum acutatum species complex</taxon>
    </lineage>
</organism>
<evidence type="ECO:0000256" key="1">
    <source>
        <dbReference type="SAM" id="MobiDB-lite"/>
    </source>
</evidence>
<gene>
    <name evidence="2" type="ORF">CLUP02_15073</name>
</gene>